<dbReference type="CDD" id="cd09024">
    <property type="entry name" value="Aldose_epim_lacX"/>
    <property type="match status" value="1"/>
</dbReference>
<reference evidence="4 5" key="1">
    <citation type="submission" date="2019-04" db="EMBL/GenBank/DDBJ databases">
        <title>Pedobacter sp. RP-3-22 sp. nov., isolated from Arctic soil.</title>
        <authorList>
            <person name="Dahal R.H."/>
            <person name="Kim D.-U."/>
        </authorList>
    </citation>
    <scope>NUCLEOTIDE SEQUENCE [LARGE SCALE GENOMIC DNA]</scope>
    <source>
        <strain evidence="4 5">RP-3-22</strain>
    </source>
</reference>
<sequence>MISITNEHIVASFSAKGAELQSIKGTHSETEFLWSGDAQFWGKFSPVLFPIIGALKDETYIFEGKSYKLPRHGFARDMEFNFEEINEHEILFTLTHNEETLKVYPFEFRLNLRYKIHGSSLCCTYEVYNPAEKDLLFSVGGHPAFAAPLNKQGDYTDYYLQFNKDEEITYHHILDNLISEKTSSIKLDKGKLYLKHEMFYEDALVFKNLKSDSISLLNDKNYNGLDFNFKDFPYYGIWAAKDADFVCLEPWCGIADGTHHNQNLLEKEGINVLASNGTWERTWQVTCF</sequence>
<comment type="caution">
    <text evidence="4">The sequence shown here is derived from an EMBL/GenBank/DDBJ whole genome shotgun (WGS) entry which is preliminary data.</text>
</comment>
<gene>
    <name evidence="4" type="ORF">FA048_00620</name>
</gene>
<evidence type="ECO:0000256" key="3">
    <source>
        <dbReference type="ARBA" id="ARBA00022837"/>
    </source>
</evidence>
<comment type="cofactor">
    <cofactor evidence="1">
        <name>Ca(2+)</name>
        <dbReference type="ChEBI" id="CHEBI:29108"/>
    </cofactor>
</comment>
<dbReference type="Gene3D" id="2.70.98.10">
    <property type="match status" value="1"/>
</dbReference>
<proteinExistence type="predicted"/>
<dbReference type="Pfam" id="PF01263">
    <property type="entry name" value="Aldose_epim"/>
    <property type="match status" value="1"/>
</dbReference>
<name>A0A4U1CU94_9SPHI</name>
<dbReference type="AlphaFoldDB" id="A0A4U1CU94"/>
<dbReference type="Proteomes" id="UP000309488">
    <property type="component" value="Unassembled WGS sequence"/>
</dbReference>
<dbReference type="GO" id="GO:0030246">
    <property type="term" value="F:carbohydrate binding"/>
    <property type="evidence" value="ECO:0007669"/>
    <property type="project" value="InterPro"/>
</dbReference>
<dbReference type="InterPro" id="IPR014718">
    <property type="entry name" value="GH-type_carb-bd"/>
</dbReference>
<keyword evidence="3" id="KW-0106">Calcium</keyword>
<dbReference type="GO" id="GO:0016853">
    <property type="term" value="F:isomerase activity"/>
    <property type="evidence" value="ECO:0007669"/>
    <property type="project" value="InterPro"/>
</dbReference>
<organism evidence="4 5">
    <name type="scientific">Pedobacter polaris</name>
    <dbReference type="NCBI Taxonomy" id="2571273"/>
    <lineage>
        <taxon>Bacteria</taxon>
        <taxon>Pseudomonadati</taxon>
        <taxon>Bacteroidota</taxon>
        <taxon>Sphingobacteriia</taxon>
        <taxon>Sphingobacteriales</taxon>
        <taxon>Sphingobacteriaceae</taxon>
        <taxon>Pedobacter</taxon>
    </lineage>
</organism>
<accession>A0A4U1CU94</accession>
<evidence type="ECO:0000313" key="5">
    <source>
        <dbReference type="Proteomes" id="UP000309488"/>
    </source>
</evidence>
<dbReference type="InterPro" id="IPR011013">
    <property type="entry name" value="Gal_mutarotase_sf_dom"/>
</dbReference>
<dbReference type="RefSeq" id="WP_136838068.1">
    <property type="nucleotide sequence ID" value="NZ_SWBR01000001.1"/>
</dbReference>
<protein>
    <submittedName>
        <fullName evidence="4">Aldose 1-epimerase family protein</fullName>
    </submittedName>
</protein>
<comment type="subunit">
    <text evidence="2">Monomer.</text>
</comment>
<dbReference type="GO" id="GO:0005975">
    <property type="term" value="P:carbohydrate metabolic process"/>
    <property type="evidence" value="ECO:0007669"/>
    <property type="project" value="InterPro"/>
</dbReference>
<dbReference type="InterPro" id="IPR008183">
    <property type="entry name" value="Aldose_1/G6P_1-epimerase"/>
</dbReference>
<dbReference type="PANTHER" id="PTHR11122:SF13">
    <property type="entry name" value="GLUCOSE-6-PHOSPHATE 1-EPIMERASE"/>
    <property type="match status" value="1"/>
</dbReference>
<dbReference type="InterPro" id="IPR037481">
    <property type="entry name" value="LacX"/>
</dbReference>
<dbReference type="OrthoDB" id="9795355at2"/>
<evidence type="ECO:0000256" key="1">
    <source>
        <dbReference type="ARBA" id="ARBA00001913"/>
    </source>
</evidence>
<evidence type="ECO:0000256" key="2">
    <source>
        <dbReference type="ARBA" id="ARBA00011245"/>
    </source>
</evidence>
<dbReference type="SUPFAM" id="SSF74650">
    <property type="entry name" value="Galactose mutarotase-like"/>
    <property type="match status" value="1"/>
</dbReference>
<dbReference type="PANTHER" id="PTHR11122">
    <property type="entry name" value="APOSPORY-ASSOCIATED PROTEIN C-RELATED"/>
    <property type="match status" value="1"/>
</dbReference>
<dbReference type="EMBL" id="SWBR01000001">
    <property type="protein sequence ID" value="TKC12156.1"/>
    <property type="molecule type" value="Genomic_DNA"/>
</dbReference>
<keyword evidence="5" id="KW-1185">Reference proteome</keyword>
<evidence type="ECO:0000313" key="4">
    <source>
        <dbReference type="EMBL" id="TKC12156.1"/>
    </source>
</evidence>